<evidence type="ECO:0000313" key="2">
    <source>
        <dbReference type="Proteomes" id="UP000547209"/>
    </source>
</evidence>
<dbReference type="EMBL" id="JACJVP010000055">
    <property type="protein sequence ID" value="MBB6674774.1"/>
    <property type="molecule type" value="Genomic_DNA"/>
</dbReference>
<proteinExistence type="predicted"/>
<dbReference type="AlphaFoldDB" id="A0A7X0RW51"/>
<gene>
    <name evidence="1" type="ORF">H7C19_29250</name>
</gene>
<accession>A0A7X0RW51</accession>
<dbReference type="RefSeq" id="WP_185672637.1">
    <property type="nucleotide sequence ID" value="NZ_JACJVP010000055.1"/>
</dbReference>
<comment type="caution">
    <text evidence="1">The sequence shown here is derived from an EMBL/GenBank/DDBJ whole genome shotgun (WGS) entry which is preliminary data.</text>
</comment>
<sequence length="79" mass="8759">MAMYDASDVTPLEACNVGESFFDAIGASITTTGYYTYKNDEDGLHVDWIETSLSDLKSKIVSKEVTAFRLYSEQNGYSP</sequence>
<organism evidence="1 2">
    <name type="scientific">Cohnella nanjingensis</name>
    <dbReference type="NCBI Taxonomy" id="1387779"/>
    <lineage>
        <taxon>Bacteria</taxon>
        <taxon>Bacillati</taxon>
        <taxon>Bacillota</taxon>
        <taxon>Bacilli</taxon>
        <taxon>Bacillales</taxon>
        <taxon>Paenibacillaceae</taxon>
        <taxon>Cohnella</taxon>
    </lineage>
</organism>
<keyword evidence="2" id="KW-1185">Reference proteome</keyword>
<reference evidence="1 2" key="1">
    <citation type="submission" date="2020-08" db="EMBL/GenBank/DDBJ databases">
        <title>Cohnella phylogeny.</title>
        <authorList>
            <person name="Dunlap C."/>
        </authorList>
    </citation>
    <scope>NUCLEOTIDE SEQUENCE [LARGE SCALE GENOMIC DNA]</scope>
    <source>
        <strain evidence="1 2">DSM 28246</strain>
    </source>
</reference>
<protein>
    <submittedName>
        <fullName evidence="1">Uncharacterized protein</fullName>
    </submittedName>
</protein>
<evidence type="ECO:0000313" key="1">
    <source>
        <dbReference type="EMBL" id="MBB6674774.1"/>
    </source>
</evidence>
<dbReference type="Proteomes" id="UP000547209">
    <property type="component" value="Unassembled WGS sequence"/>
</dbReference>
<name>A0A7X0RW51_9BACL</name>